<dbReference type="Gene3D" id="1.10.246.120">
    <property type="match status" value="1"/>
</dbReference>
<evidence type="ECO:0000259" key="2">
    <source>
        <dbReference type="PROSITE" id="PS51205"/>
    </source>
</evidence>
<evidence type="ECO:0000256" key="1">
    <source>
        <dbReference type="SAM" id="MobiDB-lite"/>
    </source>
</evidence>
<organism evidence="3 4">
    <name type="scientific">Spizellomyces punctatus (strain DAOM BR117)</name>
    <dbReference type="NCBI Taxonomy" id="645134"/>
    <lineage>
        <taxon>Eukaryota</taxon>
        <taxon>Fungi</taxon>
        <taxon>Fungi incertae sedis</taxon>
        <taxon>Chytridiomycota</taxon>
        <taxon>Chytridiomycota incertae sedis</taxon>
        <taxon>Chytridiomycetes</taxon>
        <taxon>Spizellomycetales</taxon>
        <taxon>Spizellomycetaceae</taxon>
        <taxon>Spizellomyces</taxon>
    </lineage>
</organism>
<evidence type="ECO:0000313" key="3">
    <source>
        <dbReference type="EMBL" id="KND02164.1"/>
    </source>
</evidence>
<accession>A0A0L0HMY2</accession>
<feature type="region of interest" description="Disordered" evidence="1">
    <location>
        <begin position="314"/>
        <end position="522"/>
    </location>
</feature>
<feature type="domain" description="VPS9" evidence="2">
    <location>
        <begin position="98"/>
        <end position="236"/>
    </location>
</feature>
<dbReference type="GO" id="GO:0005085">
    <property type="term" value="F:guanyl-nucleotide exchange factor activity"/>
    <property type="evidence" value="ECO:0007669"/>
    <property type="project" value="InterPro"/>
</dbReference>
<reference evidence="3 4" key="1">
    <citation type="submission" date="2009-08" db="EMBL/GenBank/DDBJ databases">
        <title>The Genome Sequence of Spizellomyces punctatus strain DAOM BR117.</title>
        <authorList>
            <consortium name="The Broad Institute Genome Sequencing Platform"/>
            <person name="Russ C."/>
            <person name="Cuomo C."/>
            <person name="Shea T."/>
            <person name="Young S.K."/>
            <person name="Zeng Q."/>
            <person name="Koehrsen M."/>
            <person name="Haas B."/>
            <person name="Borodovsky M."/>
            <person name="Guigo R."/>
            <person name="Alvarado L."/>
            <person name="Berlin A."/>
            <person name="Bochicchio J."/>
            <person name="Borenstein D."/>
            <person name="Chapman S."/>
            <person name="Chen Z."/>
            <person name="Engels R."/>
            <person name="Freedman E."/>
            <person name="Gellesch M."/>
            <person name="Goldberg J."/>
            <person name="Griggs A."/>
            <person name="Gujja S."/>
            <person name="Heiman D."/>
            <person name="Hepburn T."/>
            <person name="Howarth C."/>
            <person name="Jen D."/>
            <person name="Larson L."/>
            <person name="Lewis B."/>
            <person name="Mehta T."/>
            <person name="Park D."/>
            <person name="Pearson M."/>
            <person name="Roberts A."/>
            <person name="Saif S."/>
            <person name="Shenoy N."/>
            <person name="Sisk P."/>
            <person name="Stolte C."/>
            <person name="Sykes S."/>
            <person name="Thomson T."/>
            <person name="Walk T."/>
            <person name="White J."/>
            <person name="Yandava C."/>
            <person name="Burger G."/>
            <person name="Gray M.W."/>
            <person name="Holland P.W.H."/>
            <person name="King N."/>
            <person name="Lang F.B.F."/>
            <person name="Roger A.J."/>
            <person name="Ruiz-Trillo I."/>
            <person name="Lander E."/>
            <person name="Nusbaum C."/>
        </authorList>
    </citation>
    <scope>NUCLEOTIDE SEQUENCE [LARGE SCALE GENOMIC DNA]</scope>
    <source>
        <strain evidence="3 4">DAOM BR117</strain>
    </source>
</reference>
<dbReference type="GO" id="GO:0005829">
    <property type="term" value="C:cytosol"/>
    <property type="evidence" value="ECO:0007669"/>
    <property type="project" value="TreeGrafter"/>
</dbReference>
<dbReference type="STRING" id="645134.A0A0L0HMY2"/>
<dbReference type="GeneID" id="27686226"/>
<dbReference type="AlphaFoldDB" id="A0A0L0HMY2"/>
<dbReference type="GO" id="GO:0016192">
    <property type="term" value="P:vesicle-mediated transport"/>
    <property type="evidence" value="ECO:0007669"/>
    <property type="project" value="InterPro"/>
</dbReference>
<dbReference type="InterPro" id="IPR037191">
    <property type="entry name" value="VPS9_dom_sf"/>
</dbReference>
<dbReference type="OrthoDB" id="300289at2759"/>
<dbReference type="SUPFAM" id="SSF109993">
    <property type="entry name" value="VPS9 domain"/>
    <property type="match status" value="1"/>
</dbReference>
<gene>
    <name evidence="3" type="ORF">SPPG_02656</name>
</gene>
<proteinExistence type="predicted"/>
<dbReference type="InterPro" id="IPR045046">
    <property type="entry name" value="Vps9-like"/>
</dbReference>
<dbReference type="InParanoid" id="A0A0L0HMY2"/>
<name>A0A0L0HMY2_SPIPD</name>
<dbReference type="Proteomes" id="UP000053201">
    <property type="component" value="Unassembled WGS sequence"/>
</dbReference>
<dbReference type="VEuPathDB" id="FungiDB:SPPG_02656"/>
<dbReference type="Pfam" id="PF18151">
    <property type="entry name" value="DUF5601"/>
    <property type="match status" value="1"/>
</dbReference>
<dbReference type="RefSeq" id="XP_016610203.1">
    <property type="nucleotide sequence ID" value="XM_016750938.1"/>
</dbReference>
<dbReference type="SMART" id="SM00167">
    <property type="entry name" value="VPS9"/>
    <property type="match status" value="1"/>
</dbReference>
<feature type="compositionally biased region" description="Basic and acidic residues" evidence="1">
    <location>
        <begin position="419"/>
        <end position="428"/>
    </location>
</feature>
<dbReference type="Gene3D" id="1.20.1050.80">
    <property type="entry name" value="VPS9 domain"/>
    <property type="match status" value="1"/>
</dbReference>
<dbReference type="GO" id="GO:0031267">
    <property type="term" value="F:small GTPase binding"/>
    <property type="evidence" value="ECO:0007669"/>
    <property type="project" value="TreeGrafter"/>
</dbReference>
<keyword evidence="4" id="KW-1185">Reference proteome</keyword>
<evidence type="ECO:0000313" key="4">
    <source>
        <dbReference type="Proteomes" id="UP000053201"/>
    </source>
</evidence>
<protein>
    <recommendedName>
        <fullName evidence="2">VPS9 domain-containing protein</fullName>
    </recommendedName>
</protein>
<dbReference type="Pfam" id="PF02204">
    <property type="entry name" value="VPS9"/>
    <property type="match status" value="1"/>
</dbReference>
<feature type="compositionally biased region" description="Polar residues" evidence="1">
    <location>
        <begin position="479"/>
        <end position="493"/>
    </location>
</feature>
<dbReference type="InterPro" id="IPR003123">
    <property type="entry name" value="VPS9"/>
</dbReference>
<dbReference type="GO" id="GO:0030139">
    <property type="term" value="C:endocytic vesicle"/>
    <property type="evidence" value="ECO:0007669"/>
    <property type="project" value="TreeGrafter"/>
</dbReference>
<feature type="compositionally biased region" description="Polar residues" evidence="1">
    <location>
        <begin position="333"/>
        <end position="357"/>
    </location>
</feature>
<dbReference type="PANTHER" id="PTHR23101:SF25">
    <property type="entry name" value="GTPASE-ACTIVATING PROTEIN AND VPS9 DOMAIN-CONTAINING PROTEIN 1"/>
    <property type="match status" value="1"/>
</dbReference>
<dbReference type="PANTHER" id="PTHR23101">
    <property type="entry name" value="RAB GDP/GTP EXCHANGE FACTOR"/>
    <property type="match status" value="1"/>
</dbReference>
<dbReference type="InterPro" id="IPR041545">
    <property type="entry name" value="DUF5601"/>
</dbReference>
<feature type="compositionally biased region" description="Polar residues" evidence="1">
    <location>
        <begin position="259"/>
        <end position="271"/>
    </location>
</feature>
<dbReference type="eggNOG" id="KOG2319">
    <property type="taxonomic scope" value="Eukaryota"/>
</dbReference>
<feature type="region of interest" description="Disordered" evidence="1">
    <location>
        <begin position="248"/>
        <end position="271"/>
    </location>
</feature>
<dbReference type="OMA" id="HSWIEER"/>
<dbReference type="PROSITE" id="PS51205">
    <property type="entry name" value="VPS9"/>
    <property type="match status" value="1"/>
</dbReference>
<dbReference type="EMBL" id="KQ257453">
    <property type="protein sequence ID" value="KND02164.1"/>
    <property type="molecule type" value="Genomic_DNA"/>
</dbReference>
<feature type="compositionally biased region" description="Polar residues" evidence="1">
    <location>
        <begin position="443"/>
        <end position="465"/>
    </location>
</feature>
<sequence>MVDYEHFLNQLRQKEASPLMNHFRGFLARFNSERRPIMQQRKLVASFLHFIYGESLQNELFAEAAEDAELENIREGWEKLVMMNIYDQVFGAPGTDDVKMGLHLQRKIETFQWLQEHHLDLPFSFHHNLEVAQAELLRLNGFRAPRDKLVILHNTTQIVADLIRKASDENAGNDHLLPTLILTIVRANPPNLIGNIKYIMRFRNQTELEKGPNQFCLTNMMSAVSFIYNMSPKSLTLSDEEKVKYGVAKDLPPRPGEGSSMQRSDSTPQVSQLASKVYTSTSGWFNTLIREAKIFGEQAAGKVDGFVNQVMADSDEEENDGQTGKNRPPLPPRQQSGQNVNSYPGNIKTTGPQTANEQWMMEASPTVSPLSPVPGLGEEPRATPSPPTRPTGELSRQQEAEMEDFELQLAMALSLSSMEEERKRREEVPAGGTGDLMDAGQEDASTTKESLSPKPTSDGSNSGTIPYSIPGTAGEAVSPPTTEVANTAVSDGSSEVDVPLSKSDTAKATDPTPAQQEKESLI</sequence>